<sequence>MQKSLFGKLEGKGFILKNKKQISYHNIPSAIRPVPHEPGIPVPSPPDTVENIFCSNTESECEIDGDVDEVHDPISDEPKLFTQSELNDLVRDLYLSKGSAEVLGSRLKEKNCWLLVGHFLGFGTENKSSIRYFLKAVNFFIVTIFQAS</sequence>
<evidence type="ECO:0000313" key="2">
    <source>
        <dbReference type="Proteomes" id="UP000499080"/>
    </source>
</evidence>
<comment type="caution">
    <text evidence="1">The sequence shown here is derived from an EMBL/GenBank/DDBJ whole genome shotgun (WGS) entry which is preliminary data.</text>
</comment>
<keyword evidence="2" id="KW-1185">Reference proteome</keyword>
<accession>A0A4Y2H2N8</accession>
<proteinExistence type="predicted"/>
<dbReference type="AlphaFoldDB" id="A0A4Y2H2N8"/>
<dbReference type="Proteomes" id="UP000499080">
    <property type="component" value="Unassembled WGS sequence"/>
</dbReference>
<protein>
    <submittedName>
        <fullName evidence="1">Uncharacterized protein</fullName>
    </submittedName>
</protein>
<evidence type="ECO:0000313" key="1">
    <source>
        <dbReference type="EMBL" id="GBM59391.1"/>
    </source>
</evidence>
<organism evidence="1 2">
    <name type="scientific">Araneus ventricosus</name>
    <name type="common">Orbweaver spider</name>
    <name type="synonym">Epeira ventricosa</name>
    <dbReference type="NCBI Taxonomy" id="182803"/>
    <lineage>
        <taxon>Eukaryota</taxon>
        <taxon>Metazoa</taxon>
        <taxon>Ecdysozoa</taxon>
        <taxon>Arthropoda</taxon>
        <taxon>Chelicerata</taxon>
        <taxon>Arachnida</taxon>
        <taxon>Araneae</taxon>
        <taxon>Araneomorphae</taxon>
        <taxon>Entelegynae</taxon>
        <taxon>Araneoidea</taxon>
        <taxon>Araneidae</taxon>
        <taxon>Araneus</taxon>
    </lineage>
</organism>
<name>A0A4Y2H2N8_ARAVE</name>
<reference evidence="1 2" key="1">
    <citation type="journal article" date="2019" name="Sci. Rep.">
        <title>Orb-weaving spider Araneus ventricosus genome elucidates the spidroin gene catalogue.</title>
        <authorList>
            <person name="Kono N."/>
            <person name="Nakamura H."/>
            <person name="Ohtoshi R."/>
            <person name="Moran D.A.P."/>
            <person name="Shinohara A."/>
            <person name="Yoshida Y."/>
            <person name="Fujiwara M."/>
            <person name="Mori M."/>
            <person name="Tomita M."/>
            <person name="Arakawa K."/>
        </authorList>
    </citation>
    <scope>NUCLEOTIDE SEQUENCE [LARGE SCALE GENOMIC DNA]</scope>
</reference>
<gene>
    <name evidence="1" type="ORF">AVEN_17423_1</name>
</gene>
<dbReference type="EMBL" id="BGPR01001678">
    <property type="protein sequence ID" value="GBM59391.1"/>
    <property type="molecule type" value="Genomic_DNA"/>
</dbReference>
<dbReference type="OrthoDB" id="7890494at2759"/>